<protein>
    <submittedName>
        <fullName evidence="2">Uncharacterized protein</fullName>
    </submittedName>
</protein>
<feature type="transmembrane region" description="Helical" evidence="1">
    <location>
        <begin position="26"/>
        <end position="48"/>
    </location>
</feature>
<organism evidence="2 3">
    <name type="scientific">Phakopsora pachyrhizi</name>
    <name type="common">Asian soybean rust disease fungus</name>
    <dbReference type="NCBI Taxonomy" id="170000"/>
    <lineage>
        <taxon>Eukaryota</taxon>
        <taxon>Fungi</taxon>
        <taxon>Dikarya</taxon>
        <taxon>Basidiomycota</taxon>
        <taxon>Pucciniomycotina</taxon>
        <taxon>Pucciniomycetes</taxon>
        <taxon>Pucciniales</taxon>
        <taxon>Phakopsoraceae</taxon>
        <taxon>Phakopsora</taxon>
    </lineage>
</organism>
<accession>A0AAV0BMT3</accession>
<dbReference type="EMBL" id="CALTRL010005881">
    <property type="protein sequence ID" value="CAH7687489.1"/>
    <property type="molecule type" value="Genomic_DNA"/>
</dbReference>
<name>A0AAV0BMT3_PHAPC</name>
<dbReference type="Proteomes" id="UP001153365">
    <property type="component" value="Unassembled WGS sequence"/>
</dbReference>
<reference evidence="2" key="1">
    <citation type="submission" date="2022-06" db="EMBL/GenBank/DDBJ databases">
        <authorList>
            <consortium name="SYNGENTA / RWTH Aachen University"/>
        </authorList>
    </citation>
    <scope>NUCLEOTIDE SEQUENCE</scope>
</reference>
<proteinExistence type="predicted"/>
<keyword evidence="1" id="KW-1133">Transmembrane helix</keyword>
<dbReference type="AlphaFoldDB" id="A0AAV0BMT3"/>
<evidence type="ECO:0000256" key="1">
    <source>
        <dbReference type="SAM" id="Phobius"/>
    </source>
</evidence>
<sequence length="155" mass="17523">MVVLICDSGGGCALEDVLRKLAVADYATWVTTAIAIFEAFLLVMNLTVNKTVDFDRSDSKEQYSAVSPETFESLYKSIYTKDIDMPKHNDGLEGYDSNLFSRPEKELKTLDLKLAIVEKEKLLKSIQCDAKDRRVEILTGRNRIDTWAHNLLADE</sequence>
<evidence type="ECO:0000313" key="2">
    <source>
        <dbReference type="EMBL" id="CAH7687489.1"/>
    </source>
</evidence>
<keyword evidence="3" id="KW-1185">Reference proteome</keyword>
<gene>
    <name evidence="2" type="ORF">PPACK8108_LOCUS22279</name>
</gene>
<evidence type="ECO:0000313" key="3">
    <source>
        <dbReference type="Proteomes" id="UP001153365"/>
    </source>
</evidence>
<keyword evidence="1" id="KW-0812">Transmembrane</keyword>
<keyword evidence="1" id="KW-0472">Membrane</keyword>
<comment type="caution">
    <text evidence="2">The sequence shown here is derived from an EMBL/GenBank/DDBJ whole genome shotgun (WGS) entry which is preliminary data.</text>
</comment>